<keyword evidence="2" id="KW-0500">Molybdenum</keyword>
<evidence type="ECO:0000313" key="7">
    <source>
        <dbReference type="EMBL" id="PKR84821.1"/>
    </source>
</evidence>
<dbReference type="AlphaFoldDB" id="A0A2N3LJM1"/>
<feature type="domain" description="Oxidoreductase molybdopterin-binding" evidence="5">
    <location>
        <begin position="45"/>
        <end position="218"/>
    </location>
</feature>
<dbReference type="Pfam" id="PF03404">
    <property type="entry name" value="Mo-co_dimer"/>
    <property type="match status" value="1"/>
</dbReference>
<comment type="caution">
    <text evidence="7">The sequence shown here is derived from an EMBL/GenBank/DDBJ whole genome shotgun (WGS) entry which is preliminary data.</text>
</comment>
<dbReference type="SUPFAM" id="SSF81296">
    <property type="entry name" value="E set domains"/>
    <property type="match status" value="1"/>
</dbReference>
<comment type="cofactor">
    <cofactor evidence="1">
        <name>Mo-molybdopterin</name>
        <dbReference type="ChEBI" id="CHEBI:71302"/>
    </cofactor>
</comment>
<keyword evidence="4" id="KW-0560">Oxidoreductase</keyword>
<evidence type="ECO:0000259" key="5">
    <source>
        <dbReference type="Pfam" id="PF00174"/>
    </source>
</evidence>
<evidence type="ECO:0000256" key="1">
    <source>
        <dbReference type="ARBA" id="ARBA00001924"/>
    </source>
</evidence>
<dbReference type="InterPro" id="IPR005066">
    <property type="entry name" value="MoCF_OxRdtse_dimer"/>
</dbReference>
<evidence type="ECO:0000256" key="4">
    <source>
        <dbReference type="ARBA" id="ARBA00023002"/>
    </source>
</evidence>
<evidence type="ECO:0000256" key="2">
    <source>
        <dbReference type="ARBA" id="ARBA00022505"/>
    </source>
</evidence>
<dbReference type="InterPro" id="IPR014756">
    <property type="entry name" value="Ig_E-set"/>
</dbReference>
<keyword evidence="8" id="KW-1185">Reference proteome</keyword>
<dbReference type="GO" id="GO:0020037">
    <property type="term" value="F:heme binding"/>
    <property type="evidence" value="ECO:0007669"/>
    <property type="project" value="TreeGrafter"/>
</dbReference>
<keyword evidence="3" id="KW-0479">Metal-binding</keyword>
<dbReference type="EMBL" id="PIQO01000008">
    <property type="protein sequence ID" value="PKR84821.1"/>
    <property type="molecule type" value="Genomic_DNA"/>
</dbReference>
<feature type="domain" description="Moybdenum cofactor oxidoreductase dimerisation" evidence="6">
    <location>
        <begin position="240"/>
        <end position="344"/>
    </location>
</feature>
<name>A0A2N3LJM1_9BACI</name>
<dbReference type="RefSeq" id="WP_101354526.1">
    <property type="nucleotide sequence ID" value="NZ_PIQO01000008.1"/>
</dbReference>
<protein>
    <submittedName>
        <fullName evidence="7">Sulfite oxidase</fullName>
    </submittedName>
</protein>
<dbReference type="GO" id="GO:0006790">
    <property type="term" value="P:sulfur compound metabolic process"/>
    <property type="evidence" value="ECO:0007669"/>
    <property type="project" value="TreeGrafter"/>
</dbReference>
<dbReference type="InterPro" id="IPR036374">
    <property type="entry name" value="OxRdtase_Mopterin-bd_sf"/>
</dbReference>
<dbReference type="Proteomes" id="UP000233440">
    <property type="component" value="Unassembled WGS sequence"/>
</dbReference>
<dbReference type="InterPro" id="IPR000572">
    <property type="entry name" value="OxRdtase_Mopterin-bd_dom"/>
</dbReference>
<dbReference type="Pfam" id="PF00174">
    <property type="entry name" value="Oxidored_molyb"/>
    <property type="match status" value="1"/>
</dbReference>
<evidence type="ECO:0000259" key="6">
    <source>
        <dbReference type="Pfam" id="PF03404"/>
    </source>
</evidence>
<dbReference type="GO" id="GO:0030151">
    <property type="term" value="F:molybdenum ion binding"/>
    <property type="evidence" value="ECO:0007669"/>
    <property type="project" value="InterPro"/>
</dbReference>
<proteinExistence type="predicted"/>
<dbReference type="PANTHER" id="PTHR19372">
    <property type="entry name" value="SULFITE REDUCTASE"/>
    <property type="match status" value="1"/>
</dbReference>
<evidence type="ECO:0000256" key="3">
    <source>
        <dbReference type="ARBA" id="ARBA00022723"/>
    </source>
</evidence>
<organism evidence="7 8">
    <name type="scientific">Heyndrickxia camelliae</name>
    <dbReference type="NCBI Taxonomy" id="1707093"/>
    <lineage>
        <taxon>Bacteria</taxon>
        <taxon>Bacillati</taxon>
        <taxon>Bacillota</taxon>
        <taxon>Bacilli</taxon>
        <taxon>Bacillales</taxon>
        <taxon>Bacillaceae</taxon>
        <taxon>Heyndrickxia</taxon>
    </lineage>
</organism>
<dbReference type="CDD" id="cd02110">
    <property type="entry name" value="SO_family_Moco_dimer"/>
    <property type="match status" value="1"/>
</dbReference>
<gene>
    <name evidence="7" type="ORF">CWO92_12390</name>
</gene>
<dbReference type="PRINTS" id="PR00407">
    <property type="entry name" value="EUMOPTERIN"/>
</dbReference>
<dbReference type="OrthoDB" id="9778777at2"/>
<reference evidence="7 8" key="1">
    <citation type="submission" date="2017-11" db="EMBL/GenBank/DDBJ databases">
        <title>Bacillus camelliae sp. nov., isolated from pu'er tea.</title>
        <authorList>
            <person name="Niu L."/>
        </authorList>
    </citation>
    <scope>NUCLEOTIDE SEQUENCE [LARGE SCALE GENOMIC DNA]</scope>
    <source>
        <strain evidence="7 8">7578-1</strain>
    </source>
</reference>
<dbReference type="InterPro" id="IPR008335">
    <property type="entry name" value="Mopterin_OxRdtase_euk"/>
</dbReference>
<dbReference type="GO" id="GO:0008482">
    <property type="term" value="F:sulfite oxidase activity"/>
    <property type="evidence" value="ECO:0007669"/>
    <property type="project" value="TreeGrafter"/>
</dbReference>
<dbReference type="PANTHER" id="PTHR19372:SF7">
    <property type="entry name" value="SULFITE OXIDASE, MITOCHONDRIAL"/>
    <property type="match status" value="1"/>
</dbReference>
<dbReference type="Gene3D" id="3.90.420.10">
    <property type="entry name" value="Oxidoreductase, molybdopterin-binding domain"/>
    <property type="match status" value="1"/>
</dbReference>
<evidence type="ECO:0000313" key="8">
    <source>
        <dbReference type="Proteomes" id="UP000233440"/>
    </source>
</evidence>
<dbReference type="GO" id="GO:0043546">
    <property type="term" value="F:molybdopterin cofactor binding"/>
    <property type="evidence" value="ECO:0007669"/>
    <property type="project" value="TreeGrafter"/>
</dbReference>
<dbReference type="Gene3D" id="2.60.40.650">
    <property type="match status" value="1"/>
</dbReference>
<accession>A0A2N3LJM1</accession>
<sequence length="356" mass="40982">MTNNEFPISKPYLKTKSLFPENQETPISFIERDSVDHPLFYRRNHFSYPRLSHHNYWLPINGAIKKPKIFSLKEIQQLPAKTIKVVLECSGNKRKFFKPPVFGEQWGNGAISQGYWKGVPLRILIEKTELKDDAKEVIVVGYDFGKNPGIDGIHHFARSLPLEKALHPDTIIAYEYNQKPIPFKHGYPLRLIVPGWYAMASVKWIQQIIVTDSKFDGPFQSMEYVYYPYKDSNHDSAPVTIMNVNSTIQKPHNGQILDSGKHMIKGIAWTGMGTIQMLEVSTDNGQTWSKAAIKKDHHKGYGWVSWFYEWSAFKKGEYTILSKATDSYNRSQPMSPVWNQKGYGYNGVDCIRVKVE</sequence>
<dbReference type="SUPFAM" id="SSF56524">
    <property type="entry name" value="Oxidoreductase molybdopterin-binding domain"/>
    <property type="match status" value="1"/>
</dbReference>